<reference evidence="2 3" key="1">
    <citation type="submission" date="2021-05" db="EMBL/GenBank/DDBJ databases">
        <title>Genome Assembly of Synthetic Allotetraploid Brassica napus Reveals Homoeologous Exchanges between Subgenomes.</title>
        <authorList>
            <person name="Davis J.T."/>
        </authorList>
    </citation>
    <scope>NUCLEOTIDE SEQUENCE [LARGE SCALE GENOMIC DNA]</scope>
    <source>
        <strain evidence="3">cv. Da-Ae</strain>
        <tissue evidence="2">Seedling</tissue>
    </source>
</reference>
<evidence type="ECO:0000313" key="2">
    <source>
        <dbReference type="EMBL" id="KAH0884953.1"/>
    </source>
</evidence>
<dbReference type="Proteomes" id="UP000824890">
    <property type="component" value="Unassembled WGS sequence"/>
</dbReference>
<comment type="caution">
    <text evidence="2">The sequence shown here is derived from an EMBL/GenBank/DDBJ whole genome shotgun (WGS) entry which is preliminary data.</text>
</comment>
<name>A0ABQ7ZXL8_BRANA</name>
<dbReference type="EMBL" id="JAGKQM010000014">
    <property type="protein sequence ID" value="KAH0884953.1"/>
    <property type="molecule type" value="Genomic_DNA"/>
</dbReference>
<evidence type="ECO:0000256" key="1">
    <source>
        <dbReference type="SAM" id="MobiDB-lite"/>
    </source>
</evidence>
<evidence type="ECO:0000313" key="3">
    <source>
        <dbReference type="Proteomes" id="UP000824890"/>
    </source>
</evidence>
<proteinExistence type="predicted"/>
<accession>A0ABQ7ZXL8</accession>
<feature type="region of interest" description="Disordered" evidence="1">
    <location>
        <begin position="1"/>
        <end position="32"/>
    </location>
</feature>
<gene>
    <name evidence="2" type="ORF">HID58_061049</name>
</gene>
<sequence>MDGDFDGEHSASNATRASGSKRRFGDHENGISGSKKLAIRDLKAQLKPELEKVYNPPPNVLSFWSKLVVESTWTLLGIHKAATARIAELNEYQKLSGAMAKEMEDNRNVCKVILEKFPDLVPPPPAPEADNELK</sequence>
<protein>
    <submittedName>
        <fullName evidence="2">Uncharacterized protein</fullName>
    </submittedName>
</protein>
<organism evidence="2 3">
    <name type="scientific">Brassica napus</name>
    <name type="common">Rape</name>
    <dbReference type="NCBI Taxonomy" id="3708"/>
    <lineage>
        <taxon>Eukaryota</taxon>
        <taxon>Viridiplantae</taxon>
        <taxon>Streptophyta</taxon>
        <taxon>Embryophyta</taxon>
        <taxon>Tracheophyta</taxon>
        <taxon>Spermatophyta</taxon>
        <taxon>Magnoliopsida</taxon>
        <taxon>eudicotyledons</taxon>
        <taxon>Gunneridae</taxon>
        <taxon>Pentapetalae</taxon>
        <taxon>rosids</taxon>
        <taxon>malvids</taxon>
        <taxon>Brassicales</taxon>
        <taxon>Brassicaceae</taxon>
        <taxon>Brassiceae</taxon>
        <taxon>Brassica</taxon>
    </lineage>
</organism>
<keyword evidence="3" id="KW-1185">Reference proteome</keyword>